<feature type="compositionally biased region" description="Polar residues" evidence="1">
    <location>
        <begin position="113"/>
        <end position="122"/>
    </location>
</feature>
<feature type="compositionally biased region" description="Basic and acidic residues" evidence="1">
    <location>
        <begin position="129"/>
        <end position="149"/>
    </location>
</feature>
<feature type="region of interest" description="Disordered" evidence="1">
    <location>
        <begin position="34"/>
        <end position="161"/>
    </location>
</feature>
<evidence type="ECO:0000313" key="3">
    <source>
        <dbReference type="Proteomes" id="UP000838878"/>
    </source>
</evidence>
<dbReference type="Proteomes" id="UP000838878">
    <property type="component" value="Chromosome 13"/>
</dbReference>
<keyword evidence="3" id="KW-1185">Reference proteome</keyword>
<protein>
    <submittedName>
        <fullName evidence="2">Uncharacterized protein</fullName>
    </submittedName>
</protein>
<feature type="compositionally biased region" description="Polar residues" evidence="1">
    <location>
        <begin position="37"/>
        <end position="50"/>
    </location>
</feature>
<evidence type="ECO:0000256" key="1">
    <source>
        <dbReference type="SAM" id="MobiDB-lite"/>
    </source>
</evidence>
<name>A0A8J9V9I5_9NEOP</name>
<reference evidence="2" key="1">
    <citation type="submission" date="2021-12" db="EMBL/GenBank/DDBJ databases">
        <authorList>
            <person name="Martin H S."/>
        </authorList>
    </citation>
    <scope>NUCLEOTIDE SEQUENCE</scope>
</reference>
<dbReference type="OrthoDB" id="118105at2759"/>
<feature type="compositionally biased region" description="Polar residues" evidence="1">
    <location>
        <begin position="150"/>
        <end position="161"/>
    </location>
</feature>
<proteinExistence type="predicted"/>
<organism evidence="2 3">
    <name type="scientific">Brenthis ino</name>
    <name type="common">lesser marbled fritillary</name>
    <dbReference type="NCBI Taxonomy" id="405034"/>
    <lineage>
        <taxon>Eukaryota</taxon>
        <taxon>Metazoa</taxon>
        <taxon>Ecdysozoa</taxon>
        <taxon>Arthropoda</taxon>
        <taxon>Hexapoda</taxon>
        <taxon>Insecta</taxon>
        <taxon>Pterygota</taxon>
        <taxon>Neoptera</taxon>
        <taxon>Endopterygota</taxon>
        <taxon>Lepidoptera</taxon>
        <taxon>Glossata</taxon>
        <taxon>Ditrysia</taxon>
        <taxon>Papilionoidea</taxon>
        <taxon>Nymphalidae</taxon>
        <taxon>Heliconiinae</taxon>
        <taxon>Argynnini</taxon>
        <taxon>Brenthis</taxon>
    </lineage>
</organism>
<dbReference type="AlphaFoldDB" id="A0A8J9V9I5"/>
<feature type="compositionally biased region" description="Low complexity" evidence="1">
    <location>
        <begin position="69"/>
        <end position="92"/>
    </location>
</feature>
<feature type="non-terminal residue" evidence="2">
    <location>
        <position position="161"/>
    </location>
</feature>
<dbReference type="EMBL" id="OV170233">
    <property type="protein sequence ID" value="CAH0718483.1"/>
    <property type="molecule type" value="Genomic_DNA"/>
</dbReference>
<sequence length="161" mass="17524">MQDNVLYFFMSFAEDKFLTDNGIAKALNDSEFEFSGDEQTANDHQISESSSSDEEGNTLVPAAASPAFSSSSDISSTSSRPRSKGRGSSVSRGYRRGRGRGRGLSLSEDAPGPQSSPLSTHQIAIRNRQHNDGFQDTWTKDTLDSEYRNNNDNVSTAVSTN</sequence>
<accession>A0A8J9V9I5</accession>
<gene>
    <name evidence="2" type="ORF">BINO364_LOCUS4960</name>
</gene>
<evidence type="ECO:0000313" key="2">
    <source>
        <dbReference type="EMBL" id="CAH0718483.1"/>
    </source>
</evidence>